<dbReference type="Gene3D" id="1.25.40.420">
    <property type="match status" value="1"/>
</dbReference>
<evidence type="ECO:0000256" key="3">
    <source>
        <dbReference type="ARBA" id="ARBA00022737"/>
    </source>
</evidence>
<dbReference type="EMBL" id="JBFDAA010000006">
    <property type="protein sequence ID" value="KAL1131335.1"/>
    <property type="molecule type" value="Genomic_DNA"/>
</dbReference>
<proteinExistence type="predicted"/>
<keyword evidence="3" id="KW-0677">Repeat</keyword>
<dbReference type="SMART" id="SM00875">
    <property type="entry name" value="BACK"/>
    <property type="match status" value="1"/>
</dbReference>
<dbReference type="Pfam" id="PF07707">
    <property type="entry name" value="BACK"/>
    <property type="match status" value="1"/>
</dbReference>
<dbReference type="FunFam" id="1.25.40.420:FF:000001">
    <property type="entry name" value="Kelch-like family member 12"/>
    <property type="match status" value="1"/>
</dbReference>
<protein>
    <recommendedName>
        <fullName evidence="1">Kelch-like protein diablo</fullName>
    </recommendedName>
</protein>
<dbReference type="SUPFAM" id="SSF54695">
    <property type="entry name" value="POZ domain"/>
    <property type="match status" value="1"/>
</dbReference>
<dbReference type="GO" id="GO:0005737">
    <property type="term" value="C:cytoplasm"/>
    <property type="evidence" value="ECO:0007669"/>
    <property type="project" value="UniProtKB-ARBA"/>
</dbReference>
<dbReference type="SMART" id="SM00612">
    <property type="entry name" value="Kelch"/>
    <property type="match status" value="6"/>
</dbReference>
<dbReference type="SMART" id="SM00225">
    <property type="entry name" value="BTB"/>
    <property type="match status" value="1"/>
</dbReference>
<dbReference type="PROSITE" id="PS50097">
    <property type="entry name" value="BTB"/>
    <property type="match status" value="1"/>
</dbReference>
<dbReference type="Pfam" id="PF00651">
    <property type="entry name" value="BTB"/>
    <property type="match status" value="1"/>
</dbReference>
<keyword evidence="7" id="KW-1185">Reference proteome</keyword>
<dbReference type="GO" id="GO:0003779">
    <property type="term" value="F:actin binding"/>
    <property type="evidence" value="ECO:0007669"/>
    <property type="project" value="UniProtKB-KW"/>
</dbReference>
<dbReference type="InterPro" id="IPR011705">
    <property type="entry name" value="BACK"/>
</dbReference>
<gene>
    <name evidence="6" type="ORF">AAG570_010953</name>
</gene>
<evidence type="ECO:0000313" key="7">
    <source>
        <dbReference type="Proteomes" id="UP001558652"/>
    </source>
</evidence>
<comment type="function">
    <text evidence="4">Probable substrate-specific adapter of an E3 ubiquitin-protein ligase complex which mediates the ubiquitination and subsequent proteasomal degradation of target proteins. May have a role in synapse differentiation and growth.</text>
</comment>
<dbReference type="CDD" id="cd18234">
    <property type="entry name" value="BTB_POZ_KLHL1-like"/>
    <property type="match status" value="1"/>
</dbReference>
<dbReference type="PANTHER" id="PTHR45632">
    <property type="entry name" value="LD33804P"/>
    <property type="match status" value="1"/>
</dbReference>
<evidence type="ECO:0000259" key="5">
    <source>
        <dbReference type="PROSITE" id="PS50097"/>
    </source>
</evidence>
<dbReference type="PIRSF" id="PIRSF037037">
    <property type="entry name" value="Kelch-like_protein_gigaxonin"/>
    <property type="match status" value="1"/>
</dbReference>
<evidence type="ECO:0000256" key="4">
    <source>
        <dbReference type="ARBA" id="ARBA00043912"/>
    </source>
</evidence>
<dbReference type="InterPro" id="IPR015915">
    <property type="entry name" value="Kelch-typ_b-propeller"/>
</dbReference>
<organism evidence="6 7">
    <name type="scientific">Ranatra chinensis</name>
    <dbReference type="NCBI Taxonomy" id="642074"/>
    <lineage>
        <taxon>Eukaryota</taxon>
        <taxon>Metazoa</taxon>
        <taxon>Ecdysozoa</taxon>
        <taxon>Arthropoda</taxon>
        <taxon>Hexapoda</taxon>
        <taxon>Insecta</taxon>
        <taxon>Pterygota</taxon>
        <taxon>Neoptera</taxon>
        <taxon>Paraneoptera</taxon>
        <taxon>Hemiptera</taxon>
        <taxon>Heteroptera</taxon>
        <taxon>Panheteroptera</taxon>
        <taxon>Nepomorpha</taxon>
        <taxon>Nepidae</taxon>
        <taxon>Ranatrinae</taxon>
        <taxon>Ranatra</taxon>
    </lineage>
</organism>
<feature type="domain" description="BTB" evidence="5">
    <location>
        <begin position="51"/>
        <end position="118"/>
    </location>
</feature>
<evidence type="ECO:0000313" key="6">
    <source>
        <dbReference type="EMBL" id="KAL1131335.1"/>
    </source>
</evidence>
<dbReference type="InterPro" id="IPR017096">
    <property type="entry name" value="BTB-kelch_protein"/>
</dbReference>
<reference evidence="6 7" key="1">
    <citation type="submission" date="2024-07" db="EMBL/GenBank/DDBJ databases">
        <title>Chromosome-level genome assembly of the water stick insect Ranatra chinensis (Heteroptera: Nepidae).</title>
        <authorList>
            <person name="Liu X."/>
        </authorList>
    </citation>
    <scope>NUCLEOTIDE SEQUENCE [LARGE SCALE GENOMIC DNA]</scope>
    <source>
        <strain evidence="6">Cailab_2021Rc</strain>
        <tissue evidence="6">Muscle</tissue>
    </source>
</reference>
<dbReference type="Gene3D" id="3.30.710.10">
    <property type="entry name" value="Potassium Channel Kv1.1, Chain A"/>
    <property type="match status" value="1"/>
</dbReference>
<dbReference type="InterPro" id="IPR056737">
    <property type="entry name" value="Beta-prop_ATRN-MKLN-like"/>
</dbReference>
<dbReference type="Gene3D" id="2.120.10.80">
    <property type="entry name" value="Kelch-type beta propeller"/>
    <property type="match status" value="1"/>
</dbReference>
<keyword evidence="2" id="KW-0880">Kelch repeat</keyword>
<comment type="caution">
    <text evidence="6">The sequence shown here is derived from an EMBL/GenBank/DDBJ whole genome shotgun (WGS) entry which is preliminary data.</text>
</comment>
<dbReference type="PRINTS" id="PR00501">
    <property type="entry name" value="KELCHREPEAT"/>
</dbReference>
<evidence type="ECO:0000256" key="2">
    <source>
        <dbReference type="ARBA" id="ARBA00022441"/>
    </source>
</evidence>
<name>A0ABD0YJF5_9HEMI</name>
<dbReference type="Pfam" id="PF24981">
    <property type="entry name" value="Beta-prop_ATRN-LZTR1"/>
    <property type="match status" value="1"/>
</dbReference>
<sequence length="579" mass="64170">MICYSDGVPSVSYSEHSLSSIASHDECFRSSIHAEVCLSRMHSFFVKNQLTDVTLIAGRREIKAHRLVLSAGSEYFAAMFNSDLREANQSEIVLQDVDGDALADLVYYCYTGKVELREDTVERLLGTACLLGLCEVIEACCVFLKRQLHPSNAIGIYLFADSQGCTDLRDAALTYTADHFVEVIKNQEFLMLPTQEVAKIFASDELNVPTEEVIFQALMMWVNHDIEERKSEISELLSLIRLPLLSPSFIVDHVESESVLRGNSTCQQLIIEALKYHLLPERKAAMQSVRTRPRKSTVGLLYVIGGIESKNQMANIEAYNLRKDKWRNVTFMSVRRLQFGVAVIDDRIYLVGGRDGLKTLDSVECFNVASGTWTPVAPMATHRHGLGVAALSSEGGPLYAVGGHDGWSYLNSVERYDPHLNKWTFVAPMMTSRSTVGVAVLNNKLYAVGGRDGSSCLRTVECYDPHRNTWTSCSPMSTPRGGIGVAVMNGCLYALGGHDGTDPFAPRCDCVERYDPKTDTWTKVASLSIGRDAVGVALLGDRLFAVGGYDGKTYVRLVEAYDSQTNQWQQASLILYQVI</sequence>
<dbReference type="AlphaFoldDB" id="A0ABD0YJF5"/>
<accession>A0ABD0YJF5</accession>
<evidence type="ECO:0000256" key="1">
    <source>
        <dbReference type="ARBA" id="ARBA00013699"/>
    </source>
</evidence>
<dbReference type="PANTHER" id="PTHR45632:SF17">
    <property type="entry name" value="KELCH-LIKE PROTEIN 31"/>
    <property type="match status" value="1"/>
</dbReference>
<dbReference type="Proteomes" id="UP001558652">
    <property type="component" value="Unassembled WGS sequence"/>
</dbReference>
<dbReference type="InterPro" id="IPR000210">
    <property type="entry name" value="BTB/POZ_dom"/>
</dbReference>
<dbReference type="InterPro" id="IPR011333">
    <property type="entry name" value="SKP1/BTB/POZ_sf"/>
</dbReference>
<dbReference type="InterPro" id="IPR006652">
    <property type="entry name" value="Kelch_1"/>
</dbReference>
<dbReference type="SUPFAM" id="SSF117281">
    <property type="entry name" value="Kelch motif"/>
    <property type="match status" value="1"/>
</dbReference>